<organism evidence="1 2">
    <name type="scientific">Synaphobranchus kaupii</name>
    <name type="common">Kaup's arrowtooth eel</name>
    <dbReference type="NCBI Taxonomy" id="118154"/>
    <lineage>
        <taxon>Eukaryota</taxon>
        <taxon>Metazoa</taxon>
        <taxon>Chordata</taxon>
        <taxon>Craniata</taxon>
        <taxon>Vertebrata</taxon>
        <taxon>Euteleostomi</taxon>
        <taxon>Actinopterygii</taxon>
        <taxon>Neopterygii</taxon>
        <taxon>Teleostei</taxon>
        <taxon>Anguilliformes</taxon>
        <taxon>Synaphobranchidae</taxon>
        <taxon>Synaphobranchus</taxon>
    </lineage>
</organism>
<evidence type="ECO:0000313" key="2">
    <source>
        <dbReference type="Proteomes" id="UP001152622"/>
    </source>
</evidence>
<sequence length="75" mass="8566">MATPTAAPMTRFLWLRREAASVRKSSSPLDGIVPARLNHSISYFMFRASSHGRDQSHSFGIVQWKPPIDLLRYLH</sequence>
<evidence type="ECO:0000313" key="1">
    <source>
        <dbReference type="EMBL" id="KAJ8369951.1"/>
    </source>
</evidence>
<gene>
    <name evidence="1" type="ORF">SKAU_G00099790</name>
</gene>
<dbReference type="EMBL" id="JAINUF010000003">
    <property type="protein sequence ID" value="KAJ8369951.1"/>
    <property type="molecule type" value="Genomic_DNA"/>
</dbReference>
<proteinExistence type="predicted"/>
<keyword evidence="2" id="KW-1185">Reference proteome</keyword>
<protein>
    <submittedName>
        <fullName evidence="1">Uncharacterized protein</fullName>
    </submittedName>
</protein>
<accession>A0A9Q1FZC1</accession>
<reference evidence="1" key="1">
    <citation type="journal article" date="2023" name="Science">
        <title>Genome structures resolve the early diversification of teleost fishes.</title>
        <authorList>
            <person name="Parey E."/>
            <person name="Louis A."/>
            <person name="Montfort J."/>
            <person name="Bouchez O."/>
            <person name="Roques C."/>
            <person name="Iampietro C."/>
            <person name="Lluch J."/>
            <person name="Castinel A."/>
            <person name="Donnadieu C."/>
            <person name="Desvignes T."/>
            <person name="Floi Bucao C."/>
            <person name="Jouanno E."/>
            <person name="Wen M."/>
            <person name="Mejri S."/>
            <person name="Dirks R."/>
            <person name="Jansen H."/>
            <person name="Henkel C."/>
            <person name="Chen W.J."/>
            <person name="Zahm M."/>
            <person name="Cabau C."/>
            <person name="Klopp C."/>
            <person name="Thompson A.W."/>
            <person name="Robinson-Rechavi M."/>
            <person name="Braasch I."/>
            <person name="Lecointre G."/>
            <person name="Bobe J."/>
            <person name="Postlethwait J.H."/>
            <person name="Berthelot C."/>
            <person name="Roest Crollius H."/>
            <person name="Guiguen Y."/>
        </authorList>
    </citation>
    <scope>NUCLEOTIDE SEQUENCE</scope>
    <source>
        <strain evidence="1">WJC10195</strain>
    </source>
</reference>
<name>A0A9Q1FZC1_SYNKA</name>
<dbReference type="Proteomes" id="UP001152622">
    <property type="component" value="Chromosome 3"/>
</dbReference>
<comment type="caution">
    <text evidence="1">The sequence shown here is derived from an EMBL/GenBank/DDBJ whole genome shotgun (WGS) entry which is preliminary data.</text>
</comment>
<dbReference type="AlphaFoldDB" id="A0A9Q1FZC1"/>